<dbReference type="Pfam" id="PF00561">
    <property type="entry name" value="Abhydrolase_1"/>
    <property type="match status" value="1"/>
</dbReference>
<dbReference type="InterPro" id="IPR029058">
    <property type="entry name" value="AB_hydrolase_fold"/>
</dbReference>
<gene>
    <name evidence="4" type="ORF">KC19_7G096800</name>
</gene>
<feature type="domain" description="Myb-like" evidence="3">
    <location>
        <begin position="126"/>
        <end position="192"/>
    </location>
</feature>
<protein>
    <recommendedName>
        <fullName evidence="3">Myb-like domain-containing protein</fullName>
    </recommendedName>
</protein>
<evidence type="ECO:0000313" key="4">
    <source>
        <dbReference type="EMBL" id="KAG0566911.1"/>
    </source>
</evidence>
<dbReference type="InterPro" id="IPR000073">
    <property type="entry name" value="AB_hydrolase_1"/>
</dbReference>
<proteinExistence type="inferred from homology"/>
<dbReference type="Gene3D" id="3.40.50.1820">
    <property type="entry name" value="alpha/beta hydrolase"/>
    <property type="match status" value="1"/>
</dbReference>
<evidence type="ECO:0000256" key="2">
    <source>
        <dbReference type="SAM" id="MobiDB-lite"/>
    </source>
</evidence>
<evidence type="ECO:0000259" key="3">
    <source>
        <dbReference type="PROSITE" id="PS50090"/>
    </source>
</evidence>
<dbReference type="PANTHER" id="PTHR32268:SF15">
    <property type="entry name" value="HOMOSERINE ACETYLTRANSFERASE FAMILY PROTEIN (AFU_ORTHOLOGUE AFUA_1G15350)"/>
    <property type="match status" value="1"/>
</dbReference>
<keyword evidence="5" id="KW-1185">Reference proteome</keyword>
<reference evidence="4" key="1">
    <citation type="submission" date="2020-06" db="EMBL/GenBank/DDBJ databases">
        <title>WGS assembly of Ceratodon purpureus strain R40.</title>
        <authorList>
            <person name="Carey S.B."/>
            <person name="Jenkins J."/>
            <person name="Shu S."/>
            <person name="Lovell J.T."/>
            <person name="Sreedasyam A."/>
            <person name="Maumus F."/>
            <person name="Tiley G.P."/>
            <person name="Fernandez-Pozo N."/>
            <person name="Barry K."/>
            <person name="Chen C."/>
            <person name="Wang M."/>
            <person name="Lipzen A."/>
            <person name="Daum C."/>
            <person name="Saski C.A."/>
            <person name="Payton A.C."/>
            <person name="Mcbreen J.C."/>
            <person name="Conrad R.E."/>
            <person name="Kollar L.M."/>
            <person name="Olsson S."/>
            <person name="Huttunen S."/>
            <person name="Landis J.B."/>
            <person name="Wickett N.J."/>
            <person name="Johnson M.G."/>
            <person name="Rensing S.A."/>
            <person name="Grimwood J."/>
            <person name="Schmutz J."/>
            <person name="Mcdaniel S.F."/>
        </authorList>
    </citation>
    <scope>NUCLEOTIDE SEQUENCE</scope>
    <source>
        <strain evidence="4">R40</strain>
    </source>
</reference>
<organism evidence="4 5">
    <name type="scientific">Ceratodon purpureus</name>
    <name type="common">Fire moss</name>
    <name type="synonym">Dicranum purpureum</name>
    <dbReference type="NCBI Taxonomy" id="3225"/>
    <lineage>
        <taxon>Eukaryota</taxon>
        <taxon>Viridiplantae</taxon>
        <taxon>Streptophyta</taxon>
        <taxon>Embryophyta</taxon>
        <taxon>Bryophyta</taxon>
        <taxon>Bryophytina</taxon>
        <taxon>Bryopsida</taxon>
        <taxon>Dicranidae</taxon>
        <taxon>Pseudoditrichales</taxon>
        <taxon>Ditrichaceae</taxon>
        <taxon>Ceratodon</taxon>
    </lineage>
</organism>
<dbReference type="Gene3D" id="1.10.10.60">
    <property type="entry name" value="Homeodomain-like"/>
    <property type="match status" value="1"/>
</dbReference>
<dbReference type="InterPro" id="IPR044822">
    <property type="entry name" value="Myb_DNA-bind_4"/>
</dbReference>
<dbReference type="GO" id="GO:0016747">
    <property type="term" value="F:acyltransferase activity, transferring groups other than amino-acyl groups"/>
    <property type="evidence" value="ECO:0007669"/>
    <property type="project" value="InterPro"/>
</dbReference>
<comment type="similarity">
    <text evidence="1">Belongs to the AB hydrolase superfamily. MetX family.</text>
</comment>
<feature type="region of interest" description="Disordered" evidence="2">
    <location>
        <begin position="266"/>
        <end position="288"/>
    </location>
</feature>
<evidence type="ECO:0000313" key="5">
    <source>
        <dbReference type="Proteomes" id="UP000822688"/>
    </source>
</evidence>
<dbReference type="SUPFAM" id="SSF53474">
    <property type="entry name" value="alpha/beta-Hydrolases"/>
    <property type="match status" value="1"/>
</dbReference>
<dbReference type="PROSITE" id="PS50090">
    <property type="entry name" value="MYB_LIKE"/>
    <property type="match status" value="1"/>
</dbReference>
<feature type="region of interest" description="Disordered" evidence="2">
    <location>
        <begin position="40"/>
        <end position="61"/>
    </location>
</feature>
<dbReference type="AlphaFoldDB" id="A0A8T0H4G9"/>
<feature type="compositionally biased region" description="Low complexity" evidence="2">
    <location>
        <begin position="268"/>
        <end position="282"/>
    </location>
</feature>
<dbReference type="NCBIfam" id="NF005757">
    <property type="entry name" value="PRK07581.1"/>
    <property type="match status" value="1"/>
</dbReference>
<dbReference type="Pfam" id="PF13837">
    <property type="entry name" value="Myb_DNA-bind_4"/>
    <property type="match status" value="1"/>
</dbReference>
<name>A0A8T0H4G9_CERPU</name>
<feature type="region of interest" description="Disordered" evidence="2">
    <location>
        <begin position="101"/>
        <end position="120"/>
    </location>
</feature>
<sequence length="658" mass="73711">MENGLMMRGEHGGGQSMGIDLKIEVAMAGNAIEERRSVGEGAHELGGGGGEEHELGEDCENGDGRMMMVGEQKHHGFVMRRDMQSGAEPREVGMMEEEHMGLDEEGPTTPTGPAGGEVDRKDRIYKKGPWSVPEMLVLQSAKREDVVRAGKGNPGIKHRTAQEKWQSIEDYCWLHFVQRSAQQCQDKWESMSAEFKKVKDFECGTLPGQKPYWQMTIDERKSVRVPPNFQKEVYTALWEWYDKNRIIEPGTGMVLTSISKMEDLKAHSPVAGGSSSPSGVLSQNRKRPVERAVNRVPRKLSRVEGISVPANLDPRLMTIAEREAYSIFELGDFVLREGATLRGAKLAYKTWGTMNEDRSNAIVYPTWFAGRHWENDWLIGPGMGLDPCKYFIIVPNMLGNGLSTSPSNCPPPYNKARFPKVRVEDNVRAQYKLVTEKFGIRRLKLVIGWSMGAAQTFQWATSFPDMVERILPFCGSARTSPHNIVVLEGVKGALTADSLFQDGWYEKIPSKGLRAAARVYSGWGFSQSFYWNEVWREMGYSSLEDFLIGFWEGFILDRRDPNNLLTMLWTWQNGNIGLTEGFEGSVEKALASIRAKAIVMPAQQDLIVPVSDAEYEVKFMQNAELRVLPGVWGNFAGAGLNAVDTKFIDAAVRDLLSM</sequence>
<accession>A0A8T0H4G9</accession>
<dbReference type="InterPro" id="IPR001005">
    <property type="entry name" value="SANT/Myb"/>
</dbReference>
<dbReference type="Proteomes" id="UP000822688">
    <property type="component" value="Chromosome 7"/>
</dbReference>
<evidence type="ECO:0000256" key="1">
    <source>
        <dbReference type="ARBA" id="ARBA00006886"/>
    </source>
</evidence>
<dbReference type="InterPro" id="IPR008220">
    <property type="entry name" value="HAT_MetX-like"/>
</dbReference>
<comment type="caution">
    <text evidence="4">The sequence shown here is derived from an EMBL/GenBank/DDBJ whole genome shotgun (WGS) entry which is preliminary data.</text>
</comment>
<dbReference type="OrthoDB" id="9972683at2759"/>
<dbReference type="PANTHER" id="PTHR32268">
    <property type="entry name" value="HOMOSERINE O-ACETYLTRANSFERASE"/>
    <property type="match status" value="1"/>
</dbReference>
<dbReference type="EMBL" id="CM026428">
    <property type="protein sequence ID" value="KAG0566911.1"/>
    <property type="molecule type" value="Genomic_DNA"/>
</dbReference>